<feature type="compositionally biased region" description="Basic and acidic residues" evidence="1">
    <location>
        <begin position="577"/>
        <end position="616"/>
    </location>
</feature>
<dbReference type="InterPro" id="IPR026074">
    <property type="entry name" value="MAP1"/>
</dbReference>
<feature type="region of interest" description="Disordered" evidence="1">
    <location>
        <begin position="496"/>
        <end position="707"/>
    </location>
</feature>
<dbReference type="GO" id="GO:0043025">
    <property type="term" value="C:neuronal cell body"/>
    <property type="evidence" value="ECO:0007669"/>
    <property type="project" value="TreeGrafter"/>
</dbReference>
<dbReference type="Proteomes" id="UP000694546">
    <property type="component" value="Chromosome 5"/>
</dbReference>
<keyword evidence="5" id="KW-1185">Reference proteome</keyword>
<feature type="domain" description="Microtubule-associated protein 1B/S N-terminal" evidence="2">
    <location>
        <begin position="23"/>
        <end position="216"/>
    </location>
</feature>
<feature type="compositionally biased region" description="Polar residues" evidence="1">
    <location>
        <begin position="891"/>
        <end position="908"/>
    </location>
</feature>
<dbReference type="Pfam" id="PF23415">
    <property type="entry name" value="MAPB1_N"/>
    <property type="match status" value="1"/>
</dbReference>
<dbReference type="Pfam" id="PF25281">
    <property type="entry name" value="MBL_MAP1B"/>
    <property type="match status" value="1"/>
</dbReference>
<reference evidence="4" key="1">
    <citation type="submission" date="2025-08" db="UniProtKB">
        <authorList>
            <consortium name="Ensembl"/>
        </authorList>
    </citation>
    <scope>IDENTIFICATION</scope>
</reference>
<feature type="compositionally biased region" description="Basic and acidic residues" evidence="1">
    <location>
        <begin position="543"/>
        <end position="555"/>
    </location>
</feature>
<protein>
    <submittedName>
        <fullName evidence="4">Microtubule-associated protein 1S-like</fullName>
    </submittedName>
</protein>
<feature type="region of interest" description="Disordered" evidence="1">
    <location>
        <begin position="778"/>
        <end position="849"/>
    </location>
</feature>
<dbReference type="GO" id="GO:0016358">
    <property type="term" value="P:dendrite development"/>
    <property type="evidence" value="ECO:0007669"/>
    <property type="project" value="TreeGrafter"/>
</dbReference>
<evidence type="ECO:0000259" key="3">
    <source>
        <dbReference type="Pfam" id="PF25281"/>
    </source>
</evidence>
<feature type="region of interest" description="Disordered" evidence="1">
    <location>
        <begin position="862"/>
        <end position="977"/>
    </location>
</feature>
<feature type="compositionally biased region" description="Gly residues" evidence="1">
    <location>
        <begin position="1175"/>
        <end position="1197"/>
    </location>
</feature>
<feature type="compositionally biased region" description="Polar residues" evidence="1">
    <location>
        <begin position="1060"/>
        <end position="1088"/>
    </location>
</feature>
<feature type="compositionally biased region" description="Polar residues" evidence="1">
    <location>
        <begin position="828"/>
        <end position="840"/>
    </location>
</feature>
<dbReference type="PANTHER" id="PTHR13843">
    <property type="entry name" value="MICROTUBULE-ASSOCIATED PROTEIN"/>
    <property type="match status" value="1"/>
</dbReference>
<sequence>MASSRLPERAVPEEPFCAHKYSLLIITGPISHPDQAGLIHREIERGVRSWDVSLRSCNLSLYLQEFLTHHIVSLKGPGHRCLRHSTSVLDTQVLISPAQEQVHSEVCSLLDSDSAHKLLVVAGQSVEETGDLLLHRGLFSSQHLRSILTEQLSDRGSSPFSRRRSSRYTLTLSCPNVGTWRDTFSGSQPPGHPTLRINPPEVLPAMEALGEFTSLVTGSLHPSSPFEVLPPPGTVGFLKLSRPCCYVFPAGRGDCAFFAVNGFTMLLDGGSDAQACFWKLVRHLDRVDALLVSHISTSSLAGVNTFLERKVAEMELGGPDGKDDLTKRLISPELGVVFFNAPCSLHTDQQPSVDSVLKSADQTTLTIRLLKKLEIVPQPMFRPAGVPIEPMTLFQKMGVGQLELYILHPGKASPEYQALMQSWPDRSNPSSQTRALPLPALTSVCALLVWHPACPQEKVVRVLFPGATPQGKLLEGLEKLRGLAFLQKPTVTTGDLEVQKEHKQAKRTASQDSVKEVPPRVGKEEVKEGLAKEKAKVVNGSALKEEGKKGPEKNKVRNGNVKPKSATTEKNVVKQGGGRDVKKDKEAGKIEDSGPKRREQGKKEVPPSKPKNENKTKPKKEAKKDTKTLGKKPNKPSGKEIKTGSNLMAKKASLNNELQKTESAPSNTEELSRTLKAESPAEEPKRENPSNQNHSGSRRSTPEDITEDLLKLRGESVREVTISEVGHDSEIIGVPIGESETKMLVLDQDRAVTSLTGKGPAEVTAEKPAKAVRVEGFPGPLNMCSQSDQTDLTPTEYTLLDGALKSSPPSGSSADNPVTASPDEATVGHTSSESRPNSAGHTPYCLSPDDVWCNRDKLSRLQGQMARSDDPTDALQPSVPPVSAVDGHQGEGQTTFNPREKNLTTLSLGTFKESAGPDPSTSVTTTTTTHSMPAEAISPQSTEVDESLSMSYEKGSIAVSQRDGEDSLHHSVSNGSHCVDTDFRVGMSLPLKKPPRSLGQGLDMGRPPGHGNLHFESEAHDVDLCLVSPCEFKHFKPTDPASTAGDRHEGNAVVVGPQHHGNNNSQRDMSLSESNAPHCTEDCPSTTADGGLDSDEDESCSEPTSSLHDPHTHQILPPDPPPAPLRDGPPPPPQPDSCMPVPQSDPEVHGRGAKTAGTRGKKYTGVSEASLRAGPTGGSAQGGKSRGAGGLGGGLGRGPPRTSGTKTAPAKASASPEPGQPGYEGPLSVHVDLAYLPSGASSATVDVDFFTRVLSSCYIISGDGPEREELMRQTLDALLDGKATWSEAAQVTVIPTFESAAMQAWYQQTVERQKELDVVVLGSNSTVAMQDETFPACKIEF</sequence>
<feature type="compositionally biased region" description="Polar residues" evidence="1">
    <location>
        <begin position="653"/>
        <end position="669"/>
    </location>
</feature>
<dbReference type="OrthoDB" id="5371837at2759"/>
<feature type="compositionally biased region" description="Polar residues" evidence="1">
    <location>
        <begin position="783"/>
        <end position="796"/>
    </location>
</feature>
<dbReference type="KEGG" id="gmh:115544119"/>
<dbReference type="GO" id="GO:0031114">
    <property type="term" value="P:regulation of microtubule depolymerization"/>
    <property type="evidence" value="ECO:0007669"/>
    <property type="project" value="TreeGrafter"/>
</dbReference>
<organism evidence="4 5">
    <name type="scientific">Gadus morhua</name>
    <name type="common">Atlantic cod</name>
    <dbReference type="NCBI Taxonomy" id="8049"/>
    <lineage>
        <taxon>Eukaryota</taxon>
        <taxon>Metazoa</taxon>
        <taxon>Chordata</taxon>
        <taxon>Craniata</taxon>
        <taxon>Vertebrata</taxon>
        <taxon>Euteleostomi</taxon>
        <taxon>Actinopterygii</taxon>
        <taxon>Neopterygii</taxon>
        <taxon>Teleostei</taxon>
        <taxon>Neoteleostei</taxon>
        <taxon>Acanthomorphata</taxon>
        <taxon>Zeiogadaria</taxon>
        <taxon>Gadariae</taxon>
        <taxon>Gadiformes</taxon>
        <taxon>Gadoidei</taxon>
        <taxon>Gadidae</taxon>
        <taxon>Gadus</taxon>
    </lineage>
</organism>
<dbReference type="InterPro" id="IPR057480">
    <property type="entry name" value="MAP1A/B/S-like_MBL"/>
</dbReference>
<dbReference type="OMA" id="GHKCLRH"/>
<dbReference type="GO" id="GO:0007409">
    <property type="term" value="P:axonogenesis"/>
    <property type="evidence" value="ECO:0007669"/>
    <property type="project" value="TreeGrafter"/>
</dbReference>
<evidence type="ECO:0000313" key="4">
    <source>
        <dbReference type="Ensembl" id="ENSGMOP00000059300.1"/>
    </source>
</evidence>
<dbReference type="GO" id="GO:0005874">
    <property type="term" value="C:microtubule"/>
    <property type="evidence" value="ECO:0007669"/>
    <property type="project" value="InterPro"/>
</dbReference>
<dbReference type="GO" id="GO:0045202">
    <property type="term" value="C:synapse"/>
    <property type="evidence" value="ECO:0007669"/>
    <property type="project" value="TreeGrafter"/>
</dbReference>
<name>A0A8C5FT54_GADMO</name>
<dbReference type="RefSeq" id="XP_030212802.1">
    <property type="nucleotide sequence ID" value="XM_030356942.1"/>
</dbReference>
<dbReference type="GO" id="GO:0003779">
    <property type="term" value="F:actin binding"/>
    <property type="evidence" value="ECO:0007669"/>
    <property type="project" value="TreeGrafter"/>
</dbReference>
<feature type="compositionally biased region" description="Low complexity" evidence="1">
    <location>
        <begin position="920"/>
        <end position="931"/>
    </location>
</feature>
<dbReference type="GO" id="GO:0005875">
    <property type="term" value="C:microtubule associated complex"/>
    <property type="evidence" value="ECO:0007669"/>
    <property type="project" value="TreeGrafter"/>
</dbReference>
<accession>A0A8C5FT54</accession>
<evidence type="ECO:0000313" key="5">
    <source>
        <dbReference type="Proteomes" id="UP000694546"/>
    </source>
</evidence>
<feature type="compositionally biased region" description="Polar residues" evidence="1">
    <location>
        <begin position="689"/>
        <end position="699"/>
    </location>
</feature>
<dbReference type="Ensembl" id="ENSGMOT00000029935.1">
    <property type="protein sequence ID" value="ENSGMOP00000059300.1"/>
    <property type="gene ID" value="ENSGMOG00000035293.1"/>
</dbReference>
<dbReference type="InterPro" id="IPR056617">
    <property type="entry name" value="MAP1B/S_N"/>
</dbReference>
<dbReference type="GO" id="GO:0030425">
    <property type="term" value="C:dendrite"/>
    <property type="evidence" value="ECO:0007669"/>
    <property type="project" value="TreeGrafter"/>
</dbReference>
<dbReference type="GeneTree" id="ENSGT00940000160221"/>
<evidence type="ECO:0000256" key="1">
    <source>
        <dbReference type="SAM" id="MobiDB-lite"/>
    </source>
</evidence>
<feature type="compositionally biased region" description="Polar residues" evidence="1">
    <location>
        <begin position="807"/>
        <end position="819"/>
    </location>
</feature>
<dbReference type="GeneID" id="115544119"/>
<dbReference type="GO" id="GO:0008017">
    <property type="term" value="F:microtubule binding"/>
    <property type="evidence" value="ECO:0007669"/>
    <property type="project" value="InterPro"/>
</dbReference>
<reference evidence="4" key="2">
    <citation type="submission" date="2025-09" db="UniProtKB">
        <authorList>
            <consortium name="Ensembl"/>
        </authorList>
    </citation>
    <scope>IDENTIFICATION</scope>
</reference>
<dbReference type="GO" id="GO:0005829">
    <property type="term" value="C:cytosol"/>
    <property type="evidence" value="ECO:0007669"/>
    <property type="project" value="TreeGrafter"/>
</dbReference>
<proteinExistence type="predicted"/>
<feature type="compositionally biased region" description="Pro residues" evidence="1">
    <location>
        <begin position="1117"/>
        <end position="1135"/>
    </location>
</feature>
<gene>
    <name evidence="4" type="primary">LOC115544119</name>
</gene>
<dbReference type="PANTHER" id="PTHR13843:SF11">
    <property type="entry name" value="MICROTUBULE-ASSOCIATED PROTEIN 1S"/>
    <property type="match status" value="1"/>
</dbReference>
<feature type="region of interest" description="Disordered" evidence="1">
    <location>
        <begin position="1038"/>
        <end position="1225"/>
    </location>
</feature>
<dbReference type="GO" id="GO:0000226">
    <property type="term" value="P:microtubule cytoskeleton organization"/>
    <property type="evidence" value="ECO:0007669"/>
    <property type="project" value="InterPro"/>
</dbReference>
<evidence type="ECO:0000259" key="2">
    <source>
        <dbReference type="Pfam" id="PF23415"/>
    </source>
</evidence>
<feature type="domain" description="Microtubule-associated protein 1A/B/S-like MBL-like" evidence="3">
    <location>
        <begin position="224"/>
        <end position="497"/>
    </location>
</feature>
<feature type="compositionally biased region" description="Basic and acidic residues" evidence="1">
    <location>
        <begin position="513"/>
        <end position="536"/>
    </location>
</feature>